<protein>
    <submittedName>
        <fullName evidence="1">DUF2563 family protein</fullName>
    </submittedName>
</protein>
<reference evidence="1" key="1">
    <citation type="submission" date="2020-07" db="EMBL/GenBank/DDBJ databases">
        <authorList>
            <person name="Pettersson B.M.F."/>
            <person name="Behra P.R.K."/>
            <person name="Ramesh M."/>
            <person name="Das S."/>
            <person name="Dasgupta S."/>
            <person name="Kirsebom L.A."/>
        </authorList>
    </citation>
    <scope>NUCLEOTIDE SEQUENCE</scope>
    <source>
        <strain evidence="1">DSM 44838</strain>
    </source>
</reference>
<accession>A0A9X3C330</accession>
<keyword evidence="2" id="KW-1185">Reference proteome</keyword>
<name>A0A9X3C330_9MYCO</name>
<comment type="caution">
    <text evidence="1">The sequence shown here is derived from an EMBL/GenBank/DDBJ whole genome shotgun (WGS) entry which is preliminary data.</text>
</comment>
<dbReference type="EMBL" id="JACKVK010000008">
    <property type="protein sequence ID" value="MCV7421372.1"/>
    <property type="molecule type" value="Genomic_DNA"/>
</dbReference>
<dbReference type="RefSeq" id="WP_263996147.1">
    <property type="nucleotide sequence ID" value="NZ_JACKVK010000008.1"/>
</dbReference>
<proteinExistence type="predicted"/>
<evidence type="ECO:0000313" key="1">
    <source>
        <dbReference type="EMBL" id="MCV7421372.1"/>
    </source>
</evidence>
<organism evidence="1 2">
    <name type="scientific">Mycobacterium yunnanensis</name>
    <dbReference type="NCBI Taxonomy" id="368477"/>
    <lineage>
        <taxon>Bacteria</taxon>
        <taxon>Bacillati</taxon>
        <taxon>Actinomycetota</taxon>
        <taxon>Actinomycetes</taxon>
        <taxon>Mycobacteriales</taxon>
        <taxon>Mycobacteriaceae</taxon>
        <taxon>Mycobacterium</taxon>
    </lineage>
</organism>
<gene>
    <name evidence="1" type="ORF">H7K45_12540</name>
</gene>
<dbReference type="AlphaFoldDB" id="A0A9X3C330"/>
<reference evidence="1" key="2">
    <citation type="journal article" date="2022" name="BMC Genomics">
        <title>Comparative genome analysis of mycobacteria focusing on tRNA and non-coding RNA.</title>
        <authorList>
            <person name="Behra P.R.K."/>
            <person name="Pettersson B.M.F."/>
            <person name="Ramesh M."/>
            <person name="Das S."/>
            <person name="Dasgupta S."/>
            <person name="Kirsebom L.A."/>
        </authorList>
    </citation>
    <scope>NUCLEOTIDE SEQUENCE</scope>
    <source>
        <strain evidence="1">DSM 44838</strain>
    </source>
</reference>
<dbReference type="Pfam" id="PF10817">
    <property type="entry name" value="DUF2563"/>
    <property type="match status" value="1"/>
</dbReference>
<evidence type="ECO:0000313" key="2">
    <source>
        <dbReference type="Proteomes" id="UP001141629"/>
    </source>
</evidence>
<dbReference type="InterPro" id="IPR022534">
    <property type="entry name" value="DUF2563"/>
</dbReference>
<dbReference type="Proteomes" id="UP001141629">
    <property type="component" value="Unassembled WGS sequence"/>
</dbReference>
<sequence>MPARKAEYNTDLLRAGSDSSSFAGLAAQKAASRLSDAMLPRGIFGEFAAAEGFHSAALKARDSHLQRSQDHHARLTDIASKGHIGAGVVTDTDSDAAQAIAGASDQFEAEDA</sequence>